<evidence type="ECO:0000313" key="3">
    <source>
        <dbReference type="EMBL" id="ASO18680.1"/>
    </source>
</evidence>
<feature type="domain" description="N-acetyltransferase" evidence="2">
    <location>
        <begin position="63"/>
        <end position="225"/>
    </location>
</feature>
<protein>
    <submittedName>
        <fullName evidence="3">Acetyltransferase (GNAT) family protein</fullName>
    </submittedName>
</protein>
<dbReference type="AlphaFoldDB" id="A0A221VYS7"/>
<dbReference type="GO" id="GO:0005737">
    <property type="term" value="C:cytoplasm"/>
    <property type="evidence" value="ECO:0007669"/>
    <property type="project" value="TreeGrafter"/>
</dbReference>
<dbReference type="CDD" id="cd04301">
    <property type="entry name" value="NAT_SF"/>
    <property type="match status" value="1"/>
</dbReference>
<dbReference type="InterPro" id="IPR000182">
    <property type="entry name" value="GNAT_dom"/>
</dbReference>
<evidence type="ECO:0000313" key="4">
    <source>
        <dbReference type="Proteomes" id="UP000204221"/>
    </source>
</evidence>
<gene>
    <name evidence="3" type="ORF">AHOG_05135</name>
</gene>
<dbReference type="PROSITE" id="PS51186">
    <property type="entry name" value="GNAT"/>
    <property type="match status" value="1"/>
</dbReference>
<dbReference type="EMBL" id="CP022521">
    <property type="protein sequence ID" value="ASO18680.1"/>
    <property type="molecule type" value="Genomic_DNA"/>
</dbReference>
<organism evidence="3 4">
    <name type="scientific">Actinoalloteichus hoggarensis</name>
    <dbReference type="NCBI Taxonomy" id="1470176"/>
    <lineage>
        <taxon>Bacteria</taxon>
        <taxon>Bacillati</taxon>
        <taxon>Actinomycetota</taxon>
        <taxon>Actinomycetes</taxon>
        <taxon>Pseudonocardiales</taxon>
        <taxon>Pseudonocardiaceae</taxon>
        <taxon>Actinoalloteichus</taxon>
    </lineage>
</organism>
<keyword evidence="4" id="KW-1185">Reference proteome</keyword>
<evidence type="ECO:0000256" key="1">
    <source>
        <dbReference type="SAM" id="MobiDB-lite"/>
    </source>
</evidence>
<dbReference type="GO" id="GO:0008999">
    <property type="term" value="F:protein-N-terminal-alanine acetyltransferase activity"/>
    <property type="evidence" value="ECO:0007669"/>
    <property type="project" value="TreeGrafter"/>
</dbReference>
<dbReference type="Gene3D" id="3.40.630.30">
    <property type="match status" value="1"/>
</dbReference>
<dbReference type="PANTHER" id="PTHR43441:SF10">
    <property type="entry name" value="ACETYLTRANSFERASE"/>
    <property type="match status" value="1"/>
</dbReference>
<proteinExistence type="predicted"/>
<evidence type="ECO:0000259" key="2">
    <source>
        <dbReference type="PROSITE" id="PS51186"/>
    </source>
</evidence>
<dbReference type="Proteomes" id="UP000204221">
    <property type="component" value="Chromosome"/>
</dbReference>
<sequence length="240" mass="25708">MGYGADSRPPLRSQPVRMSPPAHRRRRTGSKSSRPGGPRWGRLTRMTTTVLTMPSEAPSYGAVRLRAFDERDVDMLRELSTDPYVPRTGSLPANAGHADAVAYIERQLARPGSGAGLPFCVAATDTDEAIGTAGLNCGPLAAGRATAGYAVAPRHRGRGLAGQALVALTRFAWSVPGLHRVELYIEPWNRASWRTAELAGYTREGLLRSHQEIGGRRVDMYLYAAIAEDGRDGGSAPSAG</sequence>
<dbReference type="GO" id="GO:1990189">
    <property type="term" value="F:protein N-terminal-serine acetyltransferase activity"/>
    <property type="evidence" value="ECO:0007669"/>
    <property type="project" value="TreeGrafter"/>
</dbReference>
<dbReference type="SUPFAM" id="SSF55729">
    <property type="entry name" value="Acyl-CoA N-acyltransferases (Nat)"/>
    <property type="match status" value="1"/>
</dbReference>
<dbReference type="KEGG" id="ahg:AHOG_05135"/>
<dbReference type="InterPro" id="IPR051908">
    <property type="entry name" value="Ribosomal_N-acetyltransferase"/>
</dbReference>
<name>A0A221VYS7_9PSEU</name>
<dbReference type="InterPro" id="IPR016181">
    <property type="entry name" value="Acyl_CoA_acyltransferase"/>
</dbReference>
<dbReference type="PANTHER" id="PTHR43441">
    <property type="entry name" value="RIBOSOMAL-PROTEIN-SERINE ACETYLTRANSFERASE"/>
    <property type="match status" value="1"/>
</dbReference>
<dbReference type="Pfam" id="PF13302">
    <property type="entry name" value="Acetyltransf_3"/>
    <property type="match status" value="1"/>
</dbReference>
<accession>A0A221VYS7</accession>
<feature type="region of interest" description="Disordered" evidence="1">
    <location>
        <begin position="1"/>
        <end position="42"/>
    </location>
</feature>
<reference evidence="3 4" key="1">
    <citation type="submission" date="2017-07" db="EMBL/GenBank/DDBJ databases">
        <title>Complete genome sequence of Actinoalloteichus hoggarensis DSM 45943, type strain of Actinoalloteichus hoggarensis.</title>
        <authorList>
            <person name="Ruckert C."/>
            <person name="Nouioui I."/>
            <person name="Willmese J."/>
            <person name="van Wezel G."/>
            <person name="Klenk H.-P."/>
            <person name="Kalinowski J."/>
            <person name="Zotchev S.B."/>
        </authorList>
    </citation>
    <scope>NUCLEOTIDE SEQUENCE [LARGE SCALE GENOMIC DNA]</scope>
    <source>
        <strain evidence="3 4">DSM 45943</strain>
    </source>
</reference>
<keyword evidence="3" id="KW-0808">Transferase</keyword>